<name>A0A8K0H3Q9_9ROSA</name>
<dbReference type="Gene3D" id="3.40.50.720">
    <property type="entry name" value="NAD(P)-binding Rossmann-like Domain"/>
    <property type="match status" value="1"/>
</dbReference>
<dbReference type="PANTHER" id="PTHR24320:SF148">
    <property type="entry name" value="NAD(P)-BINDING ROSSMANN-FOLD SUPERFAMILY PROTEIN"/>
    <property type="match status" value="1"/>
</dbReference>
<dbReference type="Pfam" id="PF00106">
    <property type="entry name" value="adh_short"/>
    <property type="match status" value="1"/>
</dbReference>
<dbReference type="Proteomes" id="UP000796880">
    <property type="component" value="Unassembled WGS sequence"/>
</dbReference>
<proteinExistence type="inferred from homology"/>
<dbReference type="EMBL" id="VOIH02000006">
    <property type="protein sequence ID" value="KAF3445049.1"/>
    <property type="molecule type" value="Genomic_DNA"/>
</dbReference>
<dbReference type="SUPFAM" id="SSF51735">
    <property type="entry name" value="NAD(P)-binding Rossmann-fold domains"/>
    <property type="match status" value="1"/>
</dbReference>
<organism evidence="5 6">
    <name type="scientific">Rhamnella rubrinervis</name>
    <dbReference type="NCBI Taxonomy" id="2594499"/>
    <lineage>
        <taxon>Eukaryota</taxon>
        <taxon>Viridiplantae</taxon>
        <taxon>Streptophyta</taxon>
        <taxon>Embryophyta</taxon>
        <taxon>Tracheophyta</taxon>
        <taxon>Spermatophyta</taxon>
        <taxon>Magnoliopsida</taxon>
        <taxon>eudicotyledons</taxon>
        <taxon>Gunneridae</taxon>
        <taxon>Pentapetalae</taxon>
        <taxon>rosids</taxon>
        <taxon>fabids</taxon>
        <taxon>Rosales</taxon>
        <taxon>Rhamnaceae</taxon>
        <taxon>rhamnoid group</taxon>
        <taxon>Rhamneae</taxon>
        <taxon>Rhamnella</taxon>
    </lineage>
</organism>
<evidence type="ECO:0000256" key="3">
    <source>
        <dbReference type="RuleBase" id="RU000363"/>
    </source>
</evidence>
<gene>
    <name evidence="5" type="ORF">FNV43_RR14742</name>
</gene>
<evidence type="ECO:0000256" key="1">
    <source>
        <dbReference type="ARBA" id="ARBA00006484"/>
    </source>
</evidence>
<accession>A0A8K0H3Q9</accession>
<feature type="domain" description="Ketoreductase" evidence="4">
    <location>
        <begin position="43"/>
        <end position="243"/>
    </location>
</feature>
<evidence type="ECO:0000313" key="5">
    <source>
        <dbReference type="EMBL" id="KAF3445049.1"/>
    </source>
</evidence>
<protein>
    <recommendedName>
        <fullName evidence="4">Ketoreductase domain-containing protein</fullName>
    </recommendedName>
</protein>
<dbReference type="GO" id="GO:0016491">
    <property type="term" value="F:oxidoreductase activity"/>
    <property type="evidence" value="ECO:0007669"/>
    <property type="project" value="UniProtKB-KW"/>
</dbReference>
<dbReference type="PRINTS" id="PR00080">
    <property type="entry name" value="SDRFAMILY"/>
</dbReference>
<dbReference type="SMART" id="SM00822">
    <property type="entry name" value="PKS_KR"/>
    <property type="match status" value="1"/>
</dbReference>
<keyword evidence="6" id="KW-1185">Reference proteome</keyword>
<evidence type="ECO:0000313" key="6">
    <source>
        <dbReference type="Proteomes" id="UP000796880"/>
    </source>
</evidence>
<comment type="similarity">
    <text evidence="1 3">Belongs to the short-chain dehydrogenases/reductases (SDR) family.</text>
</comment>
<comment type="caution">
    <text evidence="5">The sequence shown here is derived from an EMBL/GenBank/DDBJ whole genome shotgun (WGS) entry which is preliminary data.</text>
</comment>
<dbReference type="PANTHER" id="PTHR24320">
    <property type="entry name" value="RETINOL DEHYDROGENASE"/>
    <property type="match status" value="1"/>
</dbReference>
<evidence type="ECO:0000259" key="4">
    <source>
        <dbReference type="SMART" id="SM00822"/>
    </source>
</evidence>
<dbReference type="OrthoDB" id="191139at2759"/>
<sequence length="318" mass="35080">MEVERRVWIRGIWEVLKEILLQKLKTYHLRSSPVLLQPHLSGLNVIVTGATSGIGLHTARELASAGANVVMACRNVVAANEIAEQWRAEAQGGRSLNVKVMELDLLSLASVRQFAEEWHKLLKPLHVLINNAGILRTGEKQQFSKDGIEQHVQVNHVAPALLTLLLLPSLCTPSSSRVVNVSSLAHHWGVVGSGYWKSRIEEHQFSGMTAYGSSKLLNLMFLKALAHNLLDQHKTSIQCVAVHPGIVTTNLAPGLQRKAFWMFDPSEGARSVLHCATSSDLVDNMVGVLHTTPATVDLLKCHPKQTMWSLVCMFGRTH</sequence>
<dbReference type="InterPro" id="IPR057326">
    <property type="entry name" value="KR_dom"/>
</dbReference>
<dbReference type="InterPro" id="IPR036291">
    <property type="entry name" value="NAD(P)-bd_dom_sf"/>
</dbReference>
<reference evidence="5" key="1">
    <citation type="submission" date="2020-03" db="EMBL/GenBank/DDBJ databases">
        <title>A high-quality chromosome-level genome assembly of a woody plant with both climbing and erect habits, Rhamnella rubrinervis.</title>
        <authorList>
            <person name="Lu Z."/>
            <person name="Yang Y."/>
            <person name="Zhu X."/>
            <person name="Sun Y."/>
        </authorList>
    </citation>
    <scope>NUCLEOTIDE SEQUENCE</scope>
    <source>
        <strain evidence="5">BYM</strain>
        <tissue evidence="5">Leaf</tissue>
    </source>
</reference>
<keyword evidence="2" id="KW-0560">Oxidoreductase</keyword>
<evidence type="ECO:0000256" key="2">
    <source>
        <dbReference type="ARBA" id="ARBA00023002"/>
    </source>
</evidence>
<dbReference type="InterPro" id="IPR002347">
    <property type="entry name" value="SDR_fam"/>
</dbReference>
<dbReference type="AlphaFoldDB" id="A0A8K0H3Q9"/>
<dbReference type="PRINTS" id="PR00081">
    <property type="entry name" value="GDHRDH"/>
</dbReference>